<evidence type="ECO:0000256" key="5">
    <source>
        <dbReference type="ARBA" id="ARBA00022741"/>
    </source>
</evidence>
<dbReference type="InterPro" id="IPR008271">
    <property type="entry name" value="Ser/Thr_kinase_AS"/>
</dbReference>
<evidence type="ECO:0000256" key="3">
    <source>
        <dbReference type="ARBA" id="ARBA00022527"/>
    </source>
</evidence>
<dbReference type="PROSITE" id="PS00107">
    <property type="entry name" value="PROTEIN_KINASE_ATP"/>
    <property type="match status" value="1"/>
</dbReference>
<dbReference type="InterPro" id="IPR050236">
    <property type="entry name" value="Ser_Thr_kinase_AGC"/>
</dbReference>
<keyword evidence="6 13" id="KW-0418">Kinase</keyword>
<comment type="similarity">
    <text evidence="1">Belongs to the protein kinase superfamily. AGC Ser/Thr protein kinase family. PDPK1 subfamily.</text>
</comment>
<reference evidence="14" key="1">
    <citation type="journal article" date="2015" name="Genome Announc.">
        <title>Draft genome sequence of Talaromyces cellulolyticus strain Y-94, a source of lignocellulosic biomass-degrading enzymes.</title>
        <authorList>
            <person name="Fujii T."/>
            <person name="Koike H."/>
            <person name="Sawayama S."/>
            <person name="Yano S."/>
            <person name="Inoue H."/>
        </authorList>
    </citation>
    <scope>NUCLEOTIDE SEQUENCE [LARGE SCALE GENOMIC DNA]</scope>
    <source>
        <strain evidence="14">Y-94</strain>
    </source>
</reference>
<evidence type="ECO:0000256" key="1">
    <source>
        <dbReference type="ARBA" id="ARBA00010006"/>
    </source>
</evidence>
<keyword evidence="4" id="KW-0808">Transferase</keyword>
<evidence type="ECO:0000256" key="9">
    <source>
        <dbReference type="ARBA" id="ARBA00048679"/>
    </source>
</evidence>
<feature type="region of interest" description="Disordered" evidence="11">
    <location>
        <begin position="811"/>
        <end position="838"/>
    </location>
</feature>
<evidence type="ECO:0000256" key="6">
    <source>
        <dbReference type="ARBA" id="ARBA00022777"/>
    </source>
</evidence>
<evidence type="ECO:0000256" key="8">
    <source>
        <dbReference type="ARBA" id="ARBA00047899"/>
    </source>
</evidence>
<keyword evidence="14" id="KW-1185">Reference proteome</keyword>
<feature type="region of interest" description="Disordered" evidence="11">
    <location>
        <begin position="1"/>
        <end position="49"/>
    </location>
</feature>
<dbReference type="SMART" id="SM00220">
    <property type="entry name" value="S_TKc"/>
    <property type="match status" value="1"/>
</dbReference>
<accession>A0A6V8HLD2</accession>
<keyword evidence="3 13" id="KW-0723">Serine/threonine-protein kinase</keyword>
<dbReference type="Proteomes" id="UP000053095">
    <property type="component" value="Unassembled WGS sequence"/>
</dbReference>
<protein>
    <recommendedName>
        <fullName evidence="2">non-specific serine/threonine protein kinase</fullName>
        <ecNumber evidence="2">2.7.11.1</ecNumber>
    </recommendedName>
</protein>
<dbReference type="AlphaFoldDB" id="A0A6V8HLD2"/>
<feature type="compositionally biased region" description="Low complexity" evidence="11">
    <location>
        <begin position="1"/>
        <end position="14"/>
    </location>
</feature>
<evidence type="ECO:0000313" key="14">
    <source>
        <dbReference type="Proteomes" id="UP000053095"/>
    </source>
</evidence>
<feature type="binding site" evidence="10">
    <location>
        <position position="299"/>
    </location>
    <ligand>
        <name>ATP</name>
        <dbReference type="ChEBI" id="CHEBI:30616"/>
    </ligand>
</feature>
<dbReference type="CDD" id="cd05581">
    <property type="entry name" value="STKc_PDK1"/>
    <property type="match status" value="1"/>
</dbReference>
<dbReference type="EC" id="2.7.11.1" evidence="2"/>
<evidence type="ECO:0000259" key="12">
    <source>
        <dbReference type="PROSITE" id="PS50011"/>
    </source>
</evidence>
<dbReference type="PROSITE" id="PS00108">
    <property type="entry name" value="PROTEIN_KINASE_ST"/>
    <property type="match status" value="1"/>
</dbReference>
<evidence type="ECO:0000256" key="2">
    <source>
        <dbReference type="ARBA" id="ARBA00012513"/>
    </source>
</evidence>
<dbReference type="InterPro" id="IPR017441">
    <property type="entry name" value="Protein_kinase_ATP_BS"/>
</dbReference>
<dbReference type="EMBL" id="DF933830">
    <property type="protein sequence ID" value="GAM39334.1"/>
    <property type="molecule type" value="Genomic_DNA"/>
</dbReference>
<dbReference type="Gene3D" id="1.10.510.10">
    <property type="entry name" value="Transferase(Phosphotransferase) domain 1"/>
    <property type="match status" value="1"/>
</dbReference>
<feature type="domain" description="Protein kinase" evidence="12">
    <location>
        <begin position="270"/>
        <end position="543"/>
    </location>
</feature>
<dbReference type="GO" id="GO:0035556">
    <property type="term" value="P:intracellular signal transduction"/>
    <property type="evidence" value="ECO:0007669"/>
    <property type="project" value="TreeGrafter"/>
</dbReference>
<dbReference type="SUPFAM" id="SSF56112">
    <property type="entry name" value="Protein kinase-like (PK-like)"/>
    <property type="match status" value="1"/>
</dbReference>
<gene>
    <name evidence="13" type="ORF">TCE0_034f10802</name>
</gene>
<organism evidence="13 14">
    <name type="scientific">Talaromyces pinophilus</name>
    <name type="common">Penicillium pinophilum</name>
    <dbReference type="NCBI Taxonomy" id="128442"/>
    <lineage>
        <taxon>Eukaryota</taxon>
        <taxon>Fungi</taxon>
        <taxon>Dikarya</taxon>
        <taxon>Ascomycota</taxon>
        <taxon>Pezizomycotina</taxon>
        <taxon>Eurotiomycetes</taxon>
        <taxon>Eurotiomycetidae</taxon>
        <taxon>Eurotiales</taxon>
        <taxon>Trichocomaceae</taxon>
        <taxon>Talaromyces</taxon>
        <taxon>Talaromyces sect. Talaromyces</taxon>
    </lineage>
</organism>
<keyword evidence="7 10" id="KW-0067">ATP-binding</keyword>
<feature type="region of interest" description="Disordered" evidence="11">
    <location>
        <begin position="157"/>
        <end position="241"/>
    </location>
</feature>
<dbReference type="FunFam" id="3.30.200.20:FF:000128">
    <property type="entry name" value="Serine/threonine-protein kinase ksg1"/>
    <property type="match status" value="1"/>
</dbReference>
<feature type="compositionally biased region" description="Basic residues" evidence="11">
    <location>
        <begin position="821"/>
        <end position="831"/>
    </location>
</feature>
<dbReference type="GO" id="GO:0004674">
    <property type="term" value="F:protein serine/threonine kinase activity"/>
    <property type="evidence" value="ECO:0007669"/>
    <property type="project" value="UniProtKB-KW"/>
</dbReference>
<comment type="caution">
    <text evidence="13">The sequence shown here is derived from an EMBL/GenBank/DDBJ whole genome shotgun (WGS) entry which is preliminary data.</text>
</comment>
<feature type="compositionally biased region" description="Polar residues" evidence="11">
    <location>
        <begin position="20"/>
        <end position="47"/>
    </location>
</feature>
<evidence type="ECO:0000256" key="4">
    <source>
        <dbReference type="ARBA" id="ARBA00022679"/>
    </source>
</evidence>
<proteinExistence type="inferred from homology"/>
<dbReference type="PANTHER" id="PTHR24356:SF163">
    <property type="entry name" value="3-PHOSPHOINOSITIDE-DEPENDENT PROTEIN KINASE 1-RELATED"/>
    <property type="match status" value="1"/>
</dbReference>
<dbReference type="PANTHER" id="PTHR24356">
    <property type="entry name" value="SERINE/THREONINE-PROTEIN KINASE"/>
    <property type="match status" value="1"/>
</dbReference>
<dbReference type="GO" id="GO:0005524">
    <property type="term" value="F:ATP binding"/>
    <property type="evidence" value="ECO:0007669"/>
    <property type="project" value="UniProtKB-UniRule"/>
</dbReference>
<evidence type="ECO:0000313" key="13">
    <source>
        <dbReference type="EMBL" id="GAM39334.1"/>
    </source>
</evidence>
<dbReference type="Gene3D" id="3.30.200.20">
    <property type="entry name" value="Phosphorylase Kinase, domain 1"/>
    <property type="match status" value="1"/>
</dbReference>
<comment type="catalytic activity">
    <reaction evidence="8">
        <text>L-threonyl-[protein] + ATP = O-phospho-L-threonyl-[protein] + ADP + H(+)</text>
        <dbReference type="Rhea" id="RHEA:46608"/>
        <dbReference type="Rhea" id="RHEA-COMP:11060"/>
        <dbReference type="Rhea" id="RHEA-COMP:11605"/>
        <dbReference type="ChEBI" id="CHEBI:15378"/>
        <dbReference type="ChEBI" id="CHEBI:30013"/>
        <dbReference type="ChEBI" id="CHEBI:30616"/>
        <dbReference type="ChEBI" id="CHEBI:61977"/>
        <dbReference type="ChEBI" id="CHEBI:456216"/>
        <dbReference type="EC" id="2.7.11.1"/>
    </reaction>
</comment>
<feature type="region of interest" description="Disordered" evidence="11">
    <location>
        <begin position="79"/>
        <end position="101"/>
    </location>
</feature>
<dbReference type="Pfam" id="PF00069">
    <property type="entry name" value="Pkinase"/>
    <property type="match status" value="1"/>
</dbReference>
<evidence type="ECO:0000256" key="10">
    <source>
        <dbReference type="PROSITE-ProRule" id="PRU10141"/>
    </source>
</evidence>
<comment type="catalytic activity">
    <reaction evidence="9">
        <text>L-seryl-[protein] + ATP = O-phospho-L-seryl-[protein] + ADP + H(+)</text>
        <dbReference type="Rhea" id="RHEA:17989"/>
        <dbReference type="Rhea" id="RHEA-COMP:9863"/>
        <dbReference type="Rhea" id="RHEA-COMP:11604"/>
        <dbReference type="ChEBI" id="CHEBI:15378"/>
        <dbReference type="ChEBI" id="CHEBI:29999"/>
        <dbReference type="ChEBI" id="CHEBI:30616"/>
        <dbReference type="ChEBI" id="CHEBI:83421"/>
        <dbReference type="ChEBI" id="CHEBI:456216"/>
        <dbReference type="EC" id="2.7.11.1"/>
    </reaction>
</comment>
<dbReference type="InterPro" id="IPR039046">
    <property type="entry name" value="PDPK1"/>
</dbReference>
<keyword evidence="5 10" id="KW-0547">Nucleotide-binding</keyword>
<dbReference type="InterPro" id="IPR011009">
    <property type="entry name" value="Kinase-like_dom_sf"/>
</dbReference>
<sequence>MDGDLSLSQSLGGLRIANPDDSSLNSEDATAPTTATQSIPSSSQTILPPTDHELINKHTETSVHSLPLQDEYKSEYVPESTPELSNSYRSQILPLTDPTSSHRNAAYRSSVAYLPENPSSSQHLQNIPRSASTHVHNHYANGSASAAARDLNNYRIRTDSSASGPDRMSRTDSRGGSVALQAGVPSRDNSHSDRSYKQAQYLAGNGPIPHRKGSRMGHGNPAGSPYALENGPPASSEDWQDRGAAVGIRQEVDANGRTVSRYIKKGVRDFSFGQTLGEGSYSTVCLGTDRQTLNEYAIKILDKRHIIKEKKVKYVNVEKDALNRLTDHPGIVRLYYTFQDERSLYFVLDYCKGGELLGVLKRMVTFDEECTQFYGAQILDTIDYMHKRGIIHRDLKPENILLDSQMHTKITDFGTAKILDTSRQAESGLGDIPSLDSTDPPEQERASSFVGTAEYVSPELLTDKNACKASDLWAFGCIIFQLLAGRPPFKAANEYLTFQKIVALEYEFPTGFPAVARDLVERLLVLDPARRLPIEHIKNHQFFDGIQWGRGLWKQKAPRLKAYVPPPREPIKLSGGGDDDSFPPNISSAPSGMAAAKSTRAYPRVITELPPPSQLDIEWSPVLKKDNERILKLGILAVMSSHASHSPGSNGNGDSETHRKFSRFFGGSTTKKKQRLVMITSQARIILTAAGGDEKRAKLEISLLAPKTTYRSTVDAKGAASWIVDTRDKHFVFEEPKTGSSSATSSANSIQEWIDTLDRAKELAMSQQSSAYSGDEYRDLSSGFSSQANTLDHSSDLQTEVQPAMRTTLQKNTGDNESLKGKKRFSKRHSKNGLAAVF</sequence>
<dbReference type="FunFam" id="1.10.510.10:FF:000163">
    <property type="entry name" value="3-phosphoinositide-dependent protein kinase 1"/>
    <property type="match status" value="1"/>
</dbReference>
<evidence type="ECO:0000256" key="7">
    <source>
        <dbReference type="ARBA" id="ARBA00022840"/>
    </source>
</evidence>
<name>A0A6V8HLD2_TALPI</name>
<dbReference type="PROSITE" id="PS50011">
    <property type="entry name" value="PROTEIN_KINASE_DOM"/>
    <property type="match status" value="1"/>
</dbReference>
<evidence type="ECO:0000256" key="11">
    <source>
        <dbReference type="SAM" id="MobiDB-lite"/>
    </source>
</evidence>
<dbReference type="InterPro" id="IPR000719">
    <property type="entry name" value="Prot_kinase_dom"/>
</dbReference>